<dbReference type="InterPro" id="IPR025836">
    <property type="entry name" value="Zn_knuckle_CX2CX4HX4C"/>
</dbReference>
<reference evidence="3" key="1">
    <citation type="journal article" date="2019" name="Gigascience">
        <title>De novo genome assembly of the endangered Acer yangbiense, a plant species with extremely small populations endemic to Yunnan Province, China.</title>
        <authorList>
            <person name="Yang J."/>
            <person name="Wariss H.M."/>
            <person name="Tao L."/>
            <person name="Zhang R."/>
            <person name="Yun Q."/>
            <person name="Hollingsworth P."/>
            <person name="Dao Z."/>
            <person name="Luo G."/>
            <person name="Guo H."/>
            <person name="Ma Y."/>
            <person name="Sun W."/>
        </authorList>
    </citation>
    <scope>NUCLEOTIDE SEQUENCE [LARGE SCALE GENOMIC DNA]</scope>
    <source>
        <strain evidence="3">cv. Malutang</strain>
    </source>
</reference>
<proteinExistence type="predicted"/>
<dbReference type="EMBL" id="VAHF01000007">
    <property type="protein sequence ID" value="TXG58157.1"/>
    <property type="molecule type" value="Genomic_DNA"/>
</dbReference>
<sequence length="180" mass="21023">MGNISHLRFNKVELWIQIHDMPIICMNRRTTKWMAEQIGKMIDIPIESKDCWGKFMKVKVQIDISKPLKRWLRLKLDKSNDIVMVSLKYERLPEFCYVCRIIGHASKECSDEEAKIEALKGVSTKFGSWMRASALDRQKMRIDGNSKIQSRLEERREGNEVGLQKLSSGSFRREENECGL</sequence>
<dbReference type="Pfam" id="PF14392">
    <property type="entry name" value="zf-CCHC_4"/>
    <property type="match status" value="1"/>
</dbReference>
<dbReference type="InterPro" id="IPR040256">
    <property type="entry name" value="At4g02000-like"/>
</dbReference>
<dbReference type="Proteomes" id="UP000323000">
    <property type="component" value="Chromosome 7"/>
</dbReference>
<evidence type="ECO:0000259" key="1">
    <source>
        <dbReference type="Pfam" id="PF14392"/>
    </source>
</evidence>
<evidence type="ECO:0000313" key="2">
    <source>
        <dbReference type="EMBL" id="TXG58157.1"/>
    </source>
</evidence>
<feature type="domain" description="Zinc knuckle CX2CX4HX4C" evidence="1">
    <location>
        <begin position="62"/>
        <end position="110"/>
    </location>
</feature>
<dbReference type="AlphaFoldDB" id="A0A5C7HMB1"/>
<dbReference type="PANTHER" id="PTHR31286:SF167">
    <property type="entry name" value="OS09G0268800 PROTEIN"/>
    <property type="match status" value="1"/>
</dbReference>
<dbReference type="PANTHER" id="PTHR31286">
    <property type="entry name" value="GLYCINE-RICH CELL WALL STRUCTURAL PROTEIN 1.8-LIKE"/>
    <property type="match status" value="1"/>
</dbReference>
<protein>
    <recommendedName>
        <fullName evidence="1">Zinc knuckle CX2CX4HX4C domain-containing protein</fullName>
    </recommendedName>
</protein>
<name>A0A5C7HMB1_9ROSI</name>
<accession>A0A5C7HMB1</accession>
<dbReference type="OrthoDB" id="1707487at2759"/>
<evidence type="ECO:0000313" key="3">
    <source>
        <dbReference type="Proteomes" id="UP000323000"/>
    </source>
</evidence>
<gene>
    <name evidence="2" type="ORF">EZV62_015986</name>
</gene>
<keyword evidence="3" id="KW-1185">Reference proteome</keyword>
<comment type="caution">
    <text evidence="2">The sequence shown here is derived from an EMBL/GenBank/DDBJ whole genome shotgun (WGS) entry which is preliminary data.</text>
</comment>
<organism evidence="2 3">
    <name type="scientific">Acer yangbiense</name>
    <dbReference type="NCBI Taxonomy" id="1000413"/>
    <lineage>
        <taxon>Eukaryota</taxon>
        <taxon>Viridiplantae</taxon>
        <taxon>Streptophyta</taxon>
        <taxon>Embryophyta</taxon>
        <taxon>Tracheophyta</taxon>
        <taxon>Spermatophyta</taxon>
        <taxon>Magnoliopsida</taxon>
        <taxon>eudicotyledons</taxon>
        <taxon>Gunneridae</taxon>
        <taxon>Pentapetalae</taxon>
        <taxon>rosids</taxon>
        <taxon>malvids</taxon>
        <taxon>Sapindales</taxon>
        <taxon>Sapindaceae</taxon>
        <taxon>Hippocastanoideae</taxon>
        <taxon>Acereae</taxon>
        <taxon>Acer</taxon>
    </lineage>
</organism>